<comment type="caution">
    <text evidence="1">The sequence shown here is derived from an EMBL/GenBank/DDBJ whole genome shotgun (WGS) entry which is preliminary data.</text>
</comment>
<evidence type="ECO:0000313" key="1">
    <source>
        <dbReference type="EMBL" id="KAI3700756.1"/>
    </source>
</evidence>
<accession>A0ACB8ZTE7</accession>
<evidence type="ECO:0000313" key="2">
    <source>
        <dbReference type="Proteomes" id="UP001055811"/>
    </source>
</evidence>
<reference evidence="1 2" key="2">
    <citation type="journal article" date="2022" name="Mol. Ecol. Resour.">
        <title>The genomes of chicory, endive, great burdock and yacon provide insights into Asteraceae paleo-polyploidization history and plant inulin production.</title>
        <authorList>
            <person name="Fan W."/>
            <person name="Wang S."/>
            <person name="Wang H."/>
            <person name="Wang A."/>
            <person name="Jiang F."/>
            <person name="Liu H."/>
            <person name="Zhao H."/>
            <person name="Xu D."/>
            <person name="Zhang Y."/>
        </authorList>
    </citation>
    <scope>NUCLEOTIDE SEQUENCE [LARGE SCALE GENOMIC DNA]</scope>
    <source>
        <strain evidence="2">cv. Punajuju</strain>
        <tissue evidence="1">Leaves</tissue>
    </source>
</reference>
<proteinExistence type="predicted"/>
<dbReference type="EMBL" id="CM042016">
    <property type="protein sequence ID" value="KAI3700756.1"/>
    <property type="molecule type" value="Genomic_DNA"/>
</dbReference>
<name>A0ACB8ZTE7_CICIN</name>
<dbReference type="Proteomes" id="UP001055811">
    <property type="component" value="Linkage Group LG08"/>
</dbReference>
<reference evidence="2" key="1">
    <citation type="journal article" date="2022" name="Mol. Ecol. Resour.">
        <title>The genomes of chicory, endive, great burdock and yacon provide insights into Asteraceae palaeo-polyploidization history and plant inulin production.</title>
        <authorList>
            <person name="Fan W."/>
            <person name="Wang S."/>
            <person name="Wang H."/>
            <person name="Wang A."/>
            <person name="Jiang F."/>
            <person name="Liu H."/>
            <person name="Zhao H."/>
            <person name="Xu D."/>
            <person name="Zhang Y."/>
        </authorList>
    </citation>
    <scope>NUCLEOTIDE SEQUENCE [LARGE SCALE GENOMIC DNA]</scope>
    <source>
        <strain evidence="2">cv. Punajuju</strain>
    </source>
</reference>
<protein>
    <submittedName>
        <fullName evidence="1">Uncharacterized protein</fullName>
    </submittedName>
</protein>
<organism evidence="1 2">
    <name type="scientific">Cichorium intybus</name>
    <name type="common">Chicory</name>
    <dbReference type="NCBI Taxonomy" id="13427"/>
    <lineage>
        <taxon>Eukaryota</taxon>
        <taxon>Viridiplantae</taxon>
        <taxon>Streptophyta</taxon>
        <taxon>Embryophyta</taxon>
        <taxon>Tracheophyta</taxon>
        <taxon>Spermatophyta</taxon>
        <taxon>Magnoliopsida</taxon>
        <taxon>eudicotyledons</taxon>
        <taxon>Gunneridae</taxon>
        <taxon>Pentapetalae</taxon>
        <taxon>asterids</taxon>
        <taxon>campanulids</taxon>
        <taxon>Asterales</taxon>
        <taxon>Asteraceae</taxon>
        <taxon>Cichorioideae</taxon>
        <taxon>Cichorieae</taxon>
        <taxon>Cichoriinae</taxon>
        <taxon>Cichorium</taxon>
    </lineage>
</organism>
<gene>
    <name evidence="1" type="ORF">L2E82_45394</name>
</gene>
<sequence length="73" mass="8084">MKGKVKRFKGKKSWSELVGTAGHAATIIIERQNENVDAIIVEEGSSVSTDVRCDRVRIFVDENDIVKEVPKVG</sequence>
<keyword evidence="2" id="KW-1185">Reference proteome</keyword>